<dbReference type="PANTHER" id="PTHR21659">
    <property type="entry name" value="HYDROPHOBIC PROTEIN RCI2 LOW TEMPERATURE AND SALT RESPONSIVE PROTEIN LTI6 -RELATED"/>
    <property type="match status" value="1"/>
</dbReference>
<keyword evidence="5 6" id="KW-0472">Membrane</keyword>
<evidence type="ECO:0000313" key="8">
    <source>
        <dbReference type="Proteomes" id="UP000189274"/>
    </source>
</evidence>
<protein>
    <submittedName>
        <fullName evidence="7">Plasma membrane proteolipid 3</fullName>
    </submittedName>
</protein>
<dbReference type="GO" id="GO:0016020">
    <property type="term" value="C:membrane"/>
    <property type="evidence" value="ECO:0007669"/>
    <property type="project" value="UniProtKB-SubCell"/>
</dbReference>
<dbReference type="PROSITE" id="PS01309">
    <property type="entry name" value="UPF0057"/>
    <property type="match status" value="1"/>
</dbReference>
<gene>
    <name evidence="7" type="ORF">BOH78_0657</name>
</gene>
<feature type="transmembrane region" description="Helical" evidence="6">
    <location>
        <begin position="32"/>
        <end position="52"/>
    </location>
</feature>
<comment type="similarity">
    <text evidence="2">Belongs to the UPF0057 (PMP3) family.</text>
</comment>
<reference evidence="8" key="1">
    <citation type="journal article" date="2017" name="Genome Announc.">
        <title>Genome sequences of Cyberlindnera fabianii 65, Pichia kudriavzevii 129, and Saccharomyces cerevisiae 131 isolated from fermented masau fruits in Zimbabwe.</title>
        <authorList>
            <person name="van Rijswijck I.M.H."/>
            <person name="Derks M.F.L."/>
            <person name="Abee T."/>
            <person name="de Ridder D."/>
            <person name="Smid E.J."/>
        </authorList>
    </citation>
    <scope>NUCLEOTIDE SEQUENCE [LARGE SCALE GENOMIC DNA]</scope>
    <source>
        <strain evidence="8">129</strain>
    </source>
</reference>
<evidence type="ECO:0000256" key="2">
    <source>
        <dbReference type="ARBA" id="ARBA00009530"/>
    </source>
</evidence>
<evidence type="ECO:0000256" key="4">
    <source>
        <dbReference type="ARBA" id="ARBA00022989"/>
    </source>
</evidence>
<dbReference type="AlphaFoldDB" id="A0A1V2LU24"/>
<feature type="transmembrane region" description="Helical" evidence="6">
    <location>
        <begin position="7"/>
        <end position="26"/>
    </location>
</feature>
<dbReference type="PANTHER" id="PTHR21659:SF112">
    <property type="entry name" value="PROTEIN SNA2-RELATED"/>
    <property type="match status" value="1"/>
</dbReference>
<keyword evidence="4 6" id="KW-1133">Transmembrane helix</keyword>
<dbReference type="InterPro" id="IPR000612">
    <property type="entry name" value="PMP3"/>
</dbReference>
<keyword evidence="3 6" id="KW-0812">Transmembrane</keyword>
<accession>A0A1V2LU24</accession>
<evidence type="ECO:0000313" key="7">
    <source>
        <dbReference type="EMBL" id="ONH77376.1"/>
    </source>
</evidence>
<comment type="caution">
    <text evidence="7">The sequence shown here is derived from an EMBL/GenBank/DDBJ whole genome shotgun (WGS) entry which is preliminary data.</text>
</comment>
<dbReference type="Proteomes" id="UP000189274">
    <property type="component" value="Unassembled WGS sequence"/>
</dbReference>
<proteinExistence type="inferred from homology"/>
<dbReference type="EMBL" id="MQVM01000002">
    <property type="protein sequence ID" value="ONH77376.1"/>
    <property type="molecule type" value="Genomic_DNA"/>
</dbReference>
<comment type="subcellular location">
    <subcellularLocation>
        <location evidence="1">Membrane</location>
    </subcellularLocation>
</comment>
<dbReference type="Pfam" id="PF01679">
    <property type="entry name" value="Pmp3"/>
    <property type="match status" value="1"/>
</dbReference>
<evidence type="ECO:0000256" key="1">
    <source>
        <dbReference type="ARBA" id="ARBA00004370"/>
    </source>
</evidence>
<sequence length="56" mass="6073">MDSSKIFAYILAILLPPLAVLMVSGVGMDLGINILFCILAWFPGMIHACYVVSKSE</sequence>
<evidence type="ECO:0000256" key="3">
    <source>
        <dbReference type="ARBA" id="ARBA00022692"/>
    </source>
</evidence>
<organism evidence="7 8">
    <name type="scientific">Pichia kudriavzevii</name>
    <name type="common">Yeast</name>
    <name type="synonym">Issatchenkia orientalis</name>
    <dbReference type="NCBI Taxonomy" id="4909"/>
    <lineage>
        <taxon>Eukaryota</taxon>
        <taxon>Fungi</taxon>
        <taxon>Dikarya</taxon>
        <taxon>Ascomycota</taxon>
        <taxon>Saccharomycotina</taxon>
        <taxon>Pichiomycetes</taxon>
        <taxon>Pichiales</taxon>
        <taxon>Pichiaceae</taxon>
        <taxon>Pichia</taxon>
    </lineage>
</organism>
<evidence type="ECO:0000256" key="5">
    <source>
        <dbReference type="ARBA" id="ARBA00023136"/>
    </source>
</evidence>
<name>A0A1V2LU24_PICKU</name>
<evidence type="ECO:0000256" key="6">
    <source>
        <dbReference type="SAM" id="Phobius"/>
    </source>
</evidence>